<dbReference type="PANTHER" id="PTHR37049:SF4">
    <property type="entry name" value="RHODANESE DOMAIN-CONTAINING PROTEIN"/>
    <property type="match status" value="1"/>
</dbReference>
<dbReference type="STRING" id="663331.D4B191"/>
<comment type="caution">
    <text evidence="4">The sequence shown here is derived from an EMBL/GenBank/DDBJ whole genome shotgun (WGS) entry which is preliminary data.</text>
</comment>
<sequence>MVRFHKAVVGLLLSSSGLVTAATEPCAQVAEEQRKQKAGNPNATNFTVSAELAHACLTSVPFKSNDSLQLIDGLKYFWDWQTTKDFLKNPPQGYAVPGTDLEGGIAKIRQKAASNGYKNEFEFQFELDALVRTVHDGHFNLAMDLITTFAFTRSDIGSLVSLSDDGKNLPKIYSLNDLQGRSMNASALKTIDGQDATEWMKKFSFSGFFQDPDALYNGMLFNLPLTRVSGTGGFFTSRGLYTGTKMSVTFENGTTKEFGHTATSTADFSGVKDGNTFYEKFCSGKQQATAASLTDYEHTAFRDHRFLTANPISYPPFPLAQRTVPPVTPLRESMDGAAAGYFLEGKDSKVAVLNLRSFVGAAENNDPLWDFSYTVTKFLEDCRKAGKEKLIVDVSGNRGGTIFLGYDTFKQLKTQLLPTGRIETPFNLRAIEQFDIIGTKVNYLLKHPRDPKAPAAEEMRDDIFDTNSYVDPNGRKYRSWDSYFGPETVEAGNFSRLAIWDFHNIPMSLKAGGLVVSGYGNRSHVAPQAFRKENIVLVTDGICASTCAIFSDLMNRNGIKSIAVGGQPRTGRMQAVGGVKGTQVLTFRELWSIAELVIKKYSTPREQRELEKTQLGQMYNKGKYVLSRLLNNGAGGRVNYRNAVFTDDRKRVPRQFVYEPAHCRMFLTKDALLDVKRWWGAVANSWWGDKGRCIEGST</sequence>
<dbReference type="Proteomes" id="UP000008866">
    <property type="component" value="Unassembled WGS sequence"/>
</dbReference>
<gene>
    <name evidence="4" type="ORF">ARB_02220</name>
</gene>
<protein>
    <submittedName>
        <fullName evidence="4">Uncharacterized protein</fullName>
    </submittedName>
</protein>
<dbReference type="GeneID" id="9523437"/>
<dbReference type="KEGG" id="abe:ARB_02220"/>
<evidence type="ECO:0000313" key="4">
    <source>
        <dbReference type="EMBL" id="EFE31026.1"/>
    </source>
</evidence>
<feature type="domain" description="CPAF-like PDZ" evidence="3">
    <location>
        <begin position="154"/>
        <end position="268"/>
    </location>
</feature>
<accession>D4B191</accession>
<dbReference type="GO" id="GO:0008236">
    <property type="term" value="F:serine-type peptidase activity"/>
    <property type="evidence" value="ECO:0007669"/>
    <property type="project" value="InterPro"/>
</dbReference>
<name>D4B191_ARTBC</name>
<feature type="domain" description="Tail specific protease" evidence="2">
    <location>
        <begin position="349"/>
        <end position="612"/>
    </location>
</feature>
<dbReference type="InterPro" id="IPR052766">
    <property type="entry name" value="S41A_metabolite_peptidase"/>
</dbReference>
<dbReference type="PANTHER" id="PTHR37049">
    <property type="entry name" value="PEPTIDASE S41 FAMILY PROTEIN"/>
    <property type="match status" value="1"/>
</dbReference>
<feature type="signal peptide" evidence="1">
    <location>
        <begin position="1"/>
        <end position="21"/>
    </location>
</feature>
<dbReference type="Pfam" id="PF23658">
    <property type="entry name" value="PDZ_CPAF_rel"/>
    <property type="match status" value="1"/>
</dbReference>
<dbReference type="AlphaFoldDB" id="D4B191"/>
<dbReference type="OMA" id="ATEPCAQ"/>
<dbReference type="EMBL" id="ABSU01000025">
    <property type="protein sequence ID" value="EFE31026.1"/>
    <property type="molecule type" value="Genomic_DNA"/>
</dbReference>
<dbReference type="Pfam" id="PF03572">
    <property type="entry name" value="Peptidase_S41"/>
    <property type="match status" value="1"/>
</dbReference>
<feature type="chain" id="PRO_5003054155" evidence="1">
    <location>
        <begin position="22"/>
        <end position="698"/>
    </location>
</feature>
<proteinExistence type="predicted"/>
<keyword evidence="1" id="KW-0732">Signal</keyword>
<evidence type="ECO:0000313" key="5">
    <source>
        <dbReference type="Proteomes" id="UP000008866"/>
    </source>
</evidence>
<organism evidence="4 5">
    <name type="scientific">Arthroderma benhamiae (strain ATCC MYA-4681 / CBS 112371)</name>
    <name type="common">Trichophyton mentagrophytes</name>
    <dbReference type="NCBI Taxonomy" id="663331"/>
    <lineage>
        <taxon>Eukaryota</taxon>
        <taxon>Fungi</taxon>
        <taxon>Dikarya</taxon>
        <taxon>Ascomycota</taxon>
        <taxon>Pezizomycotina</taxon>
        <taxon>Eurotiomycetes</taxon>
        <taxon>Eurotiomycetidae</taxon>
        <taxon>Onygenales</taxon>
        <taxon>Arthrodermataceae</taxon>
        <taxon>Trichophyton</taxon>
    </lineage>
</organism>
<reference evidence="5" key="1">
    <citation type="journal article" date="2011" name="Genome Biol.">
        <title>Comparative and functional genomics provide insights into the pathogenicity of dermatophytic fungi.</title>
        <authorList>
            <person name="Burmester A."/>
            <person name="Shelest E."/>
            <person name="Gloeckner G."/>
            <person name="Heddergott C."/>
            <person name="Schindler S."/>
            <person name="Staib P."/>
            <person name="Heidel A."/>
            <person name="Felder M."/>
            <person name="Petzold A."/>
            <person name="Szafranski K."/>
            <person name="Feuermann M."/>
            <person name="Pedruzzi I."/>
            <person name="Priebe S."/>
            <person name="Groth M."/>
            <person name="Winkler R."/>
            <person name="Li W."/>
            <person name="Kniemeyer O."/>
            <person name="Schroeckh V."/>
            <person name="Hertweck C."/>
            <person name="Hube B."/>
            <person name="White T.C."/>
            <person name="Platzer M."/>
            <person name="Guthke R."/>
            <person name="Heitman J."/>
            <person name="Woestemeyer J."/>
            <person name="Zipfel P.F."/>
            <person name="Monod M."/>
            <person name="Brakhage A.A."/>
        </authorList>
    </citation>
    <scope>NUCLEOTIDE SEQUENCE [LARGE SCALE GENOMIC DNA]</scope>
    <source>
        <strain evidence="5">ATCC MYA-4681 / CBS 112371</strain>
    </source>
</reference>
<dbReference type="RefSeq" id="XP_003011666.1">
    <property type="nucleotide sequence ID" value="XM_003011620.1"/>
</dbReference>
<dbReference type="InterPro" id="IPR029045">
    <property type="entry name" value="ClpP/crotonase-like_dom_sf"/>
</dbReference>
<evidence type="ECO:0000256" key="1">
    <source>
        <dbReference type="SAM" id="SignalP"/>
    </source>
</evidence>
<dbReference type="Gene3D" id="3.90.226.10">
    <property type="entry name" value="2-enoyl-CoA Hydratase, Chain A, domain 1"/>
    <property type="match status" value="1"/>
</dbReference>
<evidence type="ECO:0000259" key="2">
    <source>
        <dbReference type="Pfam" id="PF03572"/>
    </source>
</evidence>
<keyword evidence="5" id="KW-1185">Reference proteome</keyword>
<dbReference type="InterPro" id="IPR005151">
    <property type="entry name" value="Tail-specific_protease"/>
</dbReference>
<dbReference type="InterPro" id="IPR056186">
    <property type="entry name" value="PDZ_CPAF-rel"/>
</dbReference>
<dbReference type="GO" id="GO:0006508">
    <property type="term" value="P:proteolysis"/>
    <property type="evidence" value="ECO:0007669"/>
    <property type="project" value="InterPro"/>
</dbReference>
<evidence type="ECO:0000259" key="3">
    <source>
        <dbReference type="Pfam" id="PF23658"/>
    </source>
</evidence>
<dbReference type="SUPFAM" id="SSF52096">
    <property type="entry name" value="ClpP/crotonase"/>
    <property type="match status" value="1"/>
</dbReference>
<dbReference type="eggNOG" id="ENOG502S4FW">
    <property type="taxonomic scope" value="Eukaryota"/>
</dbReference>
<dbReference type="HOGENOM" id="CLU_014251_1_1_1"/>